<dbReference type="NCBIfam" id="TIGR02532">
    <property type="entry name" value="IV_pilin_GFxxxE"/>
    <property type="match status" value="1"/>
</dbReference>
<keyword evidence="2" id="KW-1133">Transmembrane helix</keyword>
<protein>
    <submittedName>
        <fullName evidence="3">MSHA pilin protein MshB</fullName>
    </submittedName>
</protein>
<keyword evidence="2" id="KW-0812">Transmembrane</keyword>
<dbReference type="RefSeq" id="WP_123420553.1">
    <property type="nucleotide sequence ID" value="NZ_JBLXAC010000002.1"/>
</dbReference>
<dbReference type="PROSITE" id="PS00409">
    <property type="entry name" value="PROKAR_NTER_METHYL"/>
    <property type="match status" value="1"/>
</dbReference>
<dbReference type="InterPro" id="IPR045584">
    <property type="entry name" value="Pilin-like"/>
</dbReference>
<accession>A0A3N1PQ00</accession>
<evidence type="ECO:0000256" key="1">
    <source>
        <dbReference type="ARBA" id="ARBA00004167"/>
    </source>
</evidence>
<dbReference type="AlphaFoldDB" id="A0A3N1PQ00"/>
<dbReference type="Pfam" id="PF07963">
    <property type="entry name" value="N_methyl"/>
    <property type="match status" value="1"/>
</dbReference>
<comment type="caution">
    <text evidence="3">The sequence shown here is derived from an EMBL/GenBank/DDBJ whole genome shotgun (WGS) entry which is preliminary data.</text>
</comment>
<feature type="transmembrane region" description="Helical" evidence="2">
    <location>
        <begin position="12"/>
        <end position="31"/>
    </location>
</feature>
<evidence type="ECO:0000313" key="3">
    <source>
        <dbReference type="EMBL" id="ROQ30835.1"/>
    </source>
</evidence>
<dbReference type="STRING" id="584787.GCA_001247655_03572"/>
<name>A0A3N1PQ00_9GAMM</name>
<dbReference type="EMBL" id="RJUL01000001">
    <property type="protein sequence ID" value="ROQ30835.1"/>
    <property type="molecule type" value="Genomic_DNA"/>
</dbReference>
<proteinExistence type="predicted"/>
<keyword evidence="2" id="KW-0472">Membrane</keyword>
<evidence type="ECO:0000313" key="4">
    <source>
        <dbReference type="Proteomes" id="UP000268033"/>
    </source>
</evidence>
<dbReference type="GO" id="GO:0016020">
    <property type="term" value="C:membrane"/>
    <property type="evidence" value="ECO:0007669"/>
    <property type="project" value="UniProtKB-SubCell"/>
</dbReference>
<gene>
    <name evidence="3" type="ORF">EDC28_101528</name>
</gene>
<comment type="subcellular location">
    <subcellularLocation>
        <location evidence="1">Membrane</location>
        <topology evidence="1">Single-pass membrane protein</topology>
    </subcellularLocation>
</comment>
<dbReference type="Gene3D" id="3.30.700.10">
    <property type="entry name" value="Glycoprotein, Type 4 Pilin"/>
    <property type="match status" value="1"/>
</dbReference>
<dbReference type="SUPFAM" id="SSF54523">
    <property type="entry name" value="Pili subunits"/>
    <property type="match status" value="1"/>
</dbReference>
<dbReference type="Proteomes" id="UP000268033">
    <property type="component" value="Unassembled WGS sequence"/>
</dbReference>
<evidence type="ECO:0000256" key="2">
    <source>
        <dbReference type="SAM" id="Phobius"/>
    </source>
</evidence>
<keyword evidence="4" id="KW-1185">Reference proteome</keyword>
<sequence>MKGQQGFSLIELVIVIVILGLLAAVALPRFLDVTDDAQDATVEGVAGGFASAVGLVRAEWEVEGRPKGAANGAGASVTLDNETIYVDGTNGYPVGLAGAYASGMSSDACLAVLDAILQSPPRATTSDSNIGSNRYLVRLQSGSGGDTCVYYLIATLNKSSLPAAGDYNTAGVGNSFTYQPLTGKVMTYNNN</sequence>
<reference evidence="3 4" key="1">
    <citation type="submission" date="2018-11" db="EMBL/GenBank/DDBJ databases">
        <title>Genomic Encyclopedia of Type Strains, Phase IV (KMG-IV): sequencing the most valuable type-strain genomes for metagenomic binning, comparative biology and taxonomic classification.</title>
        <authorList>
            <person name="Goeker M."/>
        </authorList>
    </citation>
    <scope>NUCLEOTIDE SEQUENCE [LARGE SCALE GENOMIC DNA]</scope>
    <source>
        <strain evidence="3 4">DSM 21945</strain>
    </source>
</reference>
<organism evidence="3 4">
    <name type="scientific">Gallaecimonas pentaromativorans</name>
    <dbReference type="NCBI Taxonomy" id="584787"/>
    <lineage>
        <taxon>Bacteria</taxon>
        <taxon>Pseudomonadati</taxon>
        <taxon>Pseudomonadota</taxon>
        <taxon>Gammaproteobacteria</taxon>
        <taxon>Enterobacterales</taxon>
        <taxon>Gallaecimonadaceae</taxon>
        <taxon>Gallaecimonas</taxon>
    </lineage>
</organism>
<dbReference type="InterPro" id="IPR012902">
    <property type="entry name" value="N_methyl_site"/>
</dbReference>